<comment type="caution">
    <text evidence="1">The sequence shown here is derived from an EMBL/GenBank/DDBJ whole genome shotgun (WGS) entry which is preliminary data.</text>
</comment>
<dbReference type="Proteomes" id="UP000032874">
    <property type="component" value="Unassembled WGS sequence"/>
</dbReference>
<evidence type="ECO:0000313" key="1">
    <source>
        <dbReference type="EMBL" id="KFX05345.1"/>
    </source>
</evidence>
<dbReference type="RefSeq" id="WP_039324333.1">
    <property type="nucleotide sequence ID" value="NZ_JQHM01000003.1"/>
</dbReference>
<sequence>MDHYIDIRVQPDPEFTASQLLNALFAKLHRALGQLADGKIGISFPEVGKTLGECLRLHGTENALSVLGKTSWLKGLRDYTQVSECKAVPNDVKFRTVRRVQLKSSAERLRRRSVSKGWLTEAEAAARIPDAIEKRSALPFVQIKSLSNGQMFFVFVEHGPLQDAPIAGRFSSYGLSAEATVPWF</sequence>
<gene>
    <name evidence="1" type="ORF">KP22_11600</name>
</gene>
<dbReference type="STRING" id="55207.KP22_11600"/>
<dbReference type="GO" id="GO:0043571">
    <property type="term" value="P:maintenance of CRISPR repeat elements"/>
    <property type="evidence" value="ECO:0007669"/>
    <property type="project" value="InterPro"/>
</dbReference>
<reference evidence="1 2" key="1">
    <citation type="submission" date="2014-08" db="EMBL/GenBank/DDBJ databases">
        <title>Genome sequences of NCPPB Pectobacterium isolates.</title>
        <authorList>
            <person name="Glover R.H."/>
            <person name="Sapp M."/>
            <person name="Elphinstone J."/>
        </authorList>
    </citation>
    <scope>NUCLEOTIDE SEQUENCE [LARGE SCALE GENOMIC DNA]</scope>
    <source>
        <strain evidence="1 2">NCPPB 2795</strain>
    </source>
</reference>
<dbReference type="NCBIfam" id="TIGR02563">
    <property type="entry name" value="cas_Csy4"/>
    <property type="match status" value="1"/>
</dbReference>
<name>A0A093RRA3_9GAMM</name>
<dbReference type="CDD" id="cd09739">
    <property type="entry name" value="Cas6_I-F"/>
    <property type="match status" value="1"/>
</dbReference>
<protein>
    <submittedName>
        <fullName evidence="1">CRISPR-associated protein Csy4</fullName>
    </submittedName>
</protein>
<dbReference type="AlphaFoldDB" id="A0A093RRA3"/>
<proteinExistence type="predicted"/>
<evidence type="ECO:0000313" key="2">
    <source>
        <dbReference type="Proteomes" id="UP000032874"/>
    </source>
</evidence>
<dbReference type="EMBL" id="JQHM01000003">
    <property type="protein sequence ID" value="KFX05345.1"/>
    <property type="molecule type" value="Genomic_DNA"/>
</dbReference>
<dbReference type="InterPro" id="IPR013396">
    <property type="entry name" value="CRISPR-assoc_prot_Csy4"/>
</dbReference>
<dbReference type="Gene3D" id="3.30.70.2540">
    <property type="entry name" value="CRISPR-associated endoribonuclease Cas6/Csy4"/>
    <property type="match status" value="1"/>
</dbReference>
<dbReference type="InterPro" id="IPR042564">
    <property type="entry name" value="CRISPR-Cas6/Csy4_sf"/>
</dbReference>
<dbReference type="GO" id="GO:0004519">
    <property type="term" value="F:endonuclease activity"/>
    <property type="evidence" value="ECO:0007669"/>
    <property type="project" value="InterPro"/>
</dbReference>
<dbReference type="Pfam" id="PF09618">
    <property type="entry name" value="Cas_Csy4"/>
    <property type="match status" value="1"/>
</dbReference>
<organism evidence="1 2">
    <name type="scientific">Pectobacterium betavasculorum</name>
    <dbReference type="NCBI Taxonomy" id="55207"/>
    <lineage>
        <taxon>Bacteria</taxon>
        <taxon>Pseudomonadati</taxon>
        <taxon>Pseudomonadota</taxon>
        <taxon>Gammaproteobacteria</taxon>
        <taxon>Enterobacterales</taxon>
        <taxon>Pectobacteriaceae</taxon>
        <taxon>Pectobacterium</taxon>
    </lineage>
</organism>
<dbReference type="eggNOG" id="ENOG5032RVU">
    <property type="taxonomic scope" value="Bacteria"/>
</dbReference>
<accession>A0A093RRA3</accession>